<dbReference type="OrthoDB" id="871140at2"/>
<evidence type="ECO:0000256" key="7">
    <source>
        <dbReference type="SAM" id="Phobius"/>
    </source>
</evidence>
<evidence type="ECO:0000256" key="4">
    <source>
        <dbReference type="ARBA" id="ARBA00022692"/>
    </source>
</evidence>
<comment type="similarity">
    <text evidence="1">Belongs to the Lgt family.</text>
</comment>
<dbReference type="GO" id="GO:0008961">
    <property type="term" value="F:phosphatidylglycerol-prolipoprotein diacylglyceryl transferase activity"/>
    <property type="evidence" value="ECO:0007669"/>
    <property type="project" value="InterPro"/>
</dbReference>
<dbReference type="GO" id="GO:0005886">
    <property type="term" value="C:plasma membrane"/>
    <property type="evidence" value="ECO:0007669"/>
    <property type="project" value="InterPro"/>
</dbReference>
<dbReference type="PANTHER" id="PTHR30589">
    <property type="entry name" value="PROLIPOPROTEIN DIACYLGLYCERYL TRANSFERASE"/>
    <property type="match status" value="1"/>
</dbReference>
<dbReference type="GO" id="GO:0042158">
    <property type="term" value="P:lipoprotein biosynthetic process"/>
    <property type="evidence" value="ECO:0007669"/>
    <property type="project" value="InterPro"/>
</dbReference>
<name>A0A7C9MFF0_9BACT</name>
<dbReference type="RefSeq" id="WP_160960689.1">
    <property type="nucleotide sequence ID" value="NZ_WVUD01000014.1"/>
</dbReference>
<dbReference type="AlphaFoldDB" id="A0A7C9MFF0"/>
<protein>
    <submittedName>
        <fullName evidence="8">Diacylglyceryl transferase</fullName>
    </submittedName>
</protein>
<keyword evidence="6 7" id="KW-0472">Membrane</keyword>
<evidence type="ECO:0000256" key="6">
    <source>
        <dbReference type="ARBA" id="ARBA00023136"/>
    </source>
</evidence>
<dbReference type="PANTHER" id="PTHR30589:SF0">
    <property type="entry name" value="PHOSPHATIDYLGLYCEROL--PROLIPOPROTEIN DIACYLGLYCERYL TRANSFERASE"/>
    <property type="match status" value="1"/>
</dbReference>
<feature type="transmembrane region" description="Helical" evidence="7">
    <location>
        <begin position="53"/>
        <end position="71"/>
    </location>
</feature>
<comment type="caution">
    <text evidence="8">The sequence shown here is derived from an EMBL/GenBank/DDBJ whole genome shotgun (WGS) entry which is preliminary data.</text>
</comment>
<feature type="transmembrane region" description="Helical" evidence="7">
    <location>
        <begin position="83"/>
        <end position="108"/>
    </location>
</feature>
<keyword evidence="9" id="KW-1185">Reference proteome</keyword>
<feature type="transmembrane region" description="Helical" evidence="7">
    <location>
        <begin position="243"/>
        <end position="268"/>
    </location>
</feature>
<evidence type="ECO:0000256" key="1">
    <source>
        <dbReference type="ARBA" id="ARBA00007150"/>
    </source>
</evidence>
<evidence type="ECO:0000256" key="3">
    <source>
        <dbReference type="ARBA" id="ARBA00022679"/>
    </source>
</evidence>
<evidence type="ECO:0000256" key="2">
    <source>
        <dbReference type="ARBA" id="ARBA00022475"/>
    </source>
</evidence>
<accession>A0A7C9MFF0</accession>
<evidence type="ECO:0000313" key="8">
    <source>
        <dbReference type="EMBL" id="MYL83430.1"/>
    </source>
</evidence>
<gene>
    <name evidence="8" type="ORF">GTA51_09860</name>
</gene>
<keyword evidence="2" id="KW-1003">Cell membrane</keyword>
<evidence type="ECO:0000256" key="5">
    <source>
        <dbReference type="ARBA" id="ARBA00022989"/>
    </source>
</evidence>
<keyword evidence="3 8" id="KW-0808">Transferase</keyword>
<dbReference type="Proteomes" id="UP000482487">
    <property type="component" value="Unassembled WGS sequence"/>
</dbReference>
<sequence>MGGFLAFVLSRATGVSAFAILEAGYLFLSLIGLALVYAFVMRELAGNPDRSRYRLLFLLSLPLGLAGARLIPIVQDAFIAGRLTWGLVTHGGLVFYGGGLAVLGAMYLGCRLSKLPPWPLLDAVCLYAPLGHAFGRLGCFFGGCCFGAPTECLVGVRFPAASPAFLQHRSLGLLPQGAVASLPVHPSQLYETLGNLALFALLALLAKGQRPLPPARLTAYYLLGYAALRFTLEFWRGDAIRGIYWGLSLSQYVALAVVLATAVAALSLREKT</sequence>
<keyword evidence="5 7" id="KW-1133">Transmembrane helix</keyword>
<dbReference type="Pfam" id="PF01790">
    <property type="entry name" value="LGT"/>
    <property type="match status" value="1"/>
</dbReference>
<organism evidence="8 9">
    <name type="scientific">Solidesulfovibrio aerotolerans</name>
    <dbReference type="NCBI Taxonomy" id="295255"/>
    <lineage>
        <taxon>Bacteria</taxon>
        <taxon>Pseudomonadati</taxon>
        <taxon>Thermodesulfobacteriota</taxon>
        <taxon>Desulfovibrionia</taxon>
        <taxon>Desulfovibrionales</taxon>
        <taxon>Desulfovibrionaceae</taxon>
        <taxon>Solidesulfovibrio</taxon>
    </lineage>
</organism>
<dbReference type="EMBL" id="WVUD01000014">
    <property type="protein sequence ID" value="MYL83430.1"/>
    <property type="molecule type" value="Genomic_DNA"/>
</dbReference>
<reference evidence="8 9" key="1">
    <citation type="submission" date="2020-01" db="EMBL/GenBank/DDBJ databases">
        <title>Genome sequence of Desulfovibrio aerotolerans DSM 16695(T).</title>
        <authorList>
            <person name="Karnachuk O."/>
            <person name="Avakyan M."/>
            <person name="Mardanov A."/>
            <person name="Kadnikov V."/>
            <person name="Ravin N."/>
        </authorList>
    </citation>
    <scope>NUCLEOTIDE SEQUENCE [LARGE SCALE GENOMIC DNA]</scope>
    <source>
        <strain evidence="8 9">DSM 16695</strain>
    </source>
</reference>
<proteinExistence type="inferred from homology"/>
<evidence type="ECO:0000313" key="9">
    <source>
        <dbReference type="Proteomes" id="UP000482487"/>
    </source>
</evidence>
<keyword evidence="4 7" id="KW-0812">Transmembrane</keyword>
<feature type="transmembrane region" description="Helical" evidence="7">
    <location>
        <begin position="24"/>
        <end position="41"/>
    </location>
</feature>
<dbReference type="InterPro" id="IPR001640">
    <property type="entry name" value="Lgt"/>
</dbReference>